<keyword evidence="12" id="KW-0411">Iron-sulfur</keyword>
<comment type="cofactor">
    <cofactor evidence="2">
        <name>[4Fe-4S] cluster</name>
        <dbReference type="ChEBI" id="CHEBI:49883"/>
    </cofactor>
</comment>
<dbReference type="FunFam" id="2.40.40.20:FF:000005">
    <property type="entry name" value="Periplasmic nitrate reductase"/>
    <property type="match status" value="1"/>
</dbReference>
<comment type="function">
    <text evidence="15">Catalytic subunit of the periplasmic nitrate reductase complex NapAB. Receives electrons from NapB and catalyzes the reduction of nitrate to nitrite.</text>
</comment>
<dbReference type="PROSITE" id="PS00551">
    <property type="entry name" value="MOLYBDOPTERIN_PROK_1"/>
    <property type="match status" value="1"/>
</dbReference>
<dbReference type="Proteomes" id="UP001197378">
    <property type="component" value="Unassembled WGS sequence"/>
</dbReference>
<keyword evidence="6" id="KW-0479">Metal-binding</keyword>
<dbReference type="GO" id="GO:0045333">
    <property type="term" value="P:cellular respiration"/>
    <property type="evidence" value="ECO:0007669"/>
    <property type="project" value="UniProtKB-ARBA"/>
</dbReference>
<evidence type="ECO:0000256" key="1">
    <source>
        <dbReference type="ARBA" id="ARBA00001942"/>
    </source>
</evidence>
<dbReference type="Gene3D" id="2.40.40.20">
    <property type="match status" value="1"/>
</dbReference>
<dbReference type="GO" id="GO:0051539">
    <property type="term" value="F:4 iron, 4 sulfur cluster binding"/>
    <property type="evidence" value="ECO:0007669"/>
    <property type="project" value="UniProtKB-KW"/>
</dbReference>
<dbReference type="GO" id="GO:1990204">
    <property type="term" value="C:oxidoreductase complex"/>
    <property type="evidence" value="ECO:0007669"/>
    <property type="project" value="UniProtKB-ARBA"/>
</dbReference>
<dbReference type="Gene3D" id="1.10.10.1100">
    <property type="entry name" value="BFD-like [2Fe-2S]-binding domain"/>
    <property type="match status" value="1"/>
</dbReference>
<dbReference type="Pfam" id="PF04879">
    <property type="entry name" value="Molybdop_Fe4S4"/>
    <property type="match status" value="1"/>
</dbReference>
<dbReference type="InterPro" id="IPR006963">
    <property type="entry name" value="Mopterin_OxRdtase_4Fe-4S_dom"/>
</dbReference>
<evidence type="ECO:0000256" key="10">
    <source>
        <dbReference type="ARBA" id="ARBA00023002"/>
    </source>
</evidence>
<keyword evidence="8" id="KW-0574">Periplasm</keyword>
<sequence>MNPPALRESRSVCPYCGTGCGVLIEHDGERILGVRGDPEHPANFGQLCSKGMTLAQTVHGSGRATVPLQRVAEETWQQASWEQSMGQIATRWAEIYRDRGPQALAFYVSGQLPTEDYYVVNKLAKGFLGTNHIDTNSRLCMASAVTGYKRSLGMDSVPCSYEDLERTDCLFIVGANVAYAHPIIFRRIEAVKAQRPELRIIVVDPRRTATASIADLFLPILPGTDVALFHGILHLLIWNDRLDTDFIQQHTEGWQELKQRVQEYTPQRVAELCQIAEADLQRAAEFFATSPAVLSLWCQGLNQSAHGTDNNVALINLHLATGQIGRPGAGPFSLTGQPNAMGGRETGGMPALLPGHREIANGEDRAAIAELWGVETLHPEPGYTAVPMFQALERGDLAAIWITCTNPVLSLPDRQQVERALRTAEQVVLQESYLDGETMPFAHWLLPAASWGEREALVTNSERRISHLQAAVPPPGSARPDWQIFCDFAHALALALDRLSVPLPDRKDDSWQQRALRMFSFRDTASIFAEYRRCTIGRDLDIGGLEIAILDRQGPQQWPFPVGAKSGQVRLYANGIFPTPSGRARFHAPVHLGVAEEIDARYPLRLTTGRLRDQWHSMARSGRAASLFASAEEALLAIHPQDARQYGLQEGQLVRVESRRGAALYRLQCDDSLQRGLLFVPMHFGSRYSPAALCNSVTQAAIDPYSGEPEFKHTAVRISAAELPWEAAALVEDDTRDLSAILRQLAQGFPYASITPLVSKHGAAVLLRVAAAQAPEAELAQRWDAALALFGPDTLLYEDPRQGLSKRLRIRGGRLTGLRLWGGLQTLDWLRQLLLEGTAIDAFRLALLAPRVPDNLGAWERSRGICACKGVDEKTIRQVIANGADTLEGVMQCCGAGTECGSCKPEIQQLLQSRLAEAS</sequence>
<dbReference type="InterPro" id="IPR009010">
    <property type="entry name" value="Asp_de-COase-like_dom_sf"/>
</dbReference>
<dbReference type="InterPro" id="IPR041957">
    <property type="entry name" value="CT_Nitrate-R-NapA-like"/>
</dbReference>
<dbReference type="EMBL" id="JAAXYO010000012">
    <property type="protein sequence ID" value="MBU2786651.1"/>
    <property type="molecule type" value="Genomic_DNA"/>
</dbReference>
<dbReference type="Pfam" id="PF00384">
    <property type="entry name" value="Molybdopterin"/>
    <property type="match status" value="1"/>
</dbReference>
<comment type="caution">
    <text evidence="18">The sequence shown here is derived from an EMBL/GenBank/DDBJ whole genome shotgun (WGS) entry which is preliminary data.</text>
</comment>
<evidence type="ECO:0000256" key="3">
    <source>
        <dbReference type="ARBA" id="ARBA00008747"/>
    </source>
</evidence>
<dbReference type="Gene3D" id="2.20.25.90">
    <property type="entry name" value="ADC-like domains"/>
    <property type="match status" value="1"/>
</dbReference>
<dbReference type="SUPFAM" id="SSF50692">
    <property type="entry name" value="ADC-like"/>
    <property type="match status" value="1"/>
</dbReference>
<dbReference type="Pfam" id="PF01568">
    <property type="entry name" value="Molydop_binding"/>
    <property type="match status" value="1"/>
</dbReference>
<dbReference type="Pfam" id="PF04324">
    <property type="entry name" value="Fer2_BFD"/>
    <property type="match status" value="1"/>
</dbReference>
<dbReference type="InterPro" id="IPR050123">
    <property type="entry name" value="Prok_molybdopt-oxidoreductase"/>
</dbReference>
<evidence type="ECO:0000313" key="19">
    <source>
        <dbReference type="Proteomes" id="UP001197378"/>
    </source>
</evidence>
<keyword evidence="4" id="KW-0004">4Fe-4S</keyword>
<reference evidence="18" key="1">
    <citation type="journal article" date="2021" name="ISME J.">
        <title>Genomic evolution of the class Acidithiobacillia: deep-branching Proteobacteria living in extreme acidic conditions.</title>
        <authorList>
            <person name="Moya-Beltran A."/>
            <person name="Beard S."/>
            <person name="Rojas-Villalobos C."/>
            <person name="Issotta F."/>
            <person name="Gallardo Y."/>
            <person name="Ulloa R."/>
            <person name="Giaveno A."/>
            <person name="Degli Esposti M."/>
            <person name="Johnson D.B."/>
            <person name="Quatrini R."/>
        </authorList>
    </citation>
    <scope>NUCLEOTIDE SEQUENCE</scope>
    <source>
        <strain evidence="18">VAN18-1</strain>
    </source>
</reference>
<accession>A0AAE3CIG0</accession>
<evidence type="ECO:0000256" key="5">
    <source>
        <dbReference type="ARBA" id="ARBA00022505"/>
    </source>
</evidence>
<evidence type="ECO:0000256" key="6">
    <source>
        <dbReference type="ARBA" id="ARBA00022723"/>
    </source>
</evidence>
<evidence type="ECO:0000259" key="17">
    <source>
        <dbReference type="PROSITE" id="PS51669"/>
    </source>
</evidence>
<evidence type="ECO:0000256" key="2">
    <source>
        <dbReference type="ARBA" id="ARBA00001966"/>
    </source>
</evidence>
<evidence type="ECO:0000256" key="15">
    <source>
        <dbReference type="ARBA" id="ARBA00055000"/>
    </source>
</evidence>
<dbReference type="GO" id="GO:0046872">
    <property type="term" value="F:metal ion binding"/>
    <property type="evidence" value="ECO:0007669"/>
    <property type="project" value="UniProtKB-KW"/>
</dbReference>
<evidence type="ECO:0000256" key="4">
    <source>
        <dbReference type="ARBA" id="ARBA00022485"/>
    </source>
</evidence>
<dbReference type="Gene3D" id="3.40.228.10">
    <property type="entry name" value="Dimethylsulfoxide Reductase, domain 2"/>
    <property type="match status" value="1"/>
</dbReference>
<evidence type="ECO:0000256" key="13">
    <source>
        <dbReference type="ARBA" id="ARBA00023063"/>
    </source>
</evidence>
<protein>
    <recommendedName>
        <fullName evidence="16">nitrate reductase (cytochrome)</fullName>
        <ecNumber evidence="16">1.9.6.1</ecNumber>
    </recommendedName>
</protein>
<dbReference type="InterPro" id="IPR041854">
    <property type="entry name" value="BFD-like_2Fe2S-bd_dom_sf"/>
</dbReference>
<dbReference type="SMART" id="SM00926">
    <property type="entry name" value="Molybdop_Fe4S4"/>
    <property type="match status" value="1"/>
</dbReference>
<dbReference type="Gene3D" id="3.40.50.740">
    <property type="match status" value="1"/>
</dbReference>
<dbReference type="CDD" id="cd02754">
    <property type="entry name" value="MopB_Nitrate-R-NapA-like"/>
    <property type="match status" value="1"/>
</dbReference>
<evidence type="ECO:0000256" key="7">
    <source>
        <dbReference type="ARBA" id="ARBA00022729"/>
    </source>
</evidence>
<organism evidence="18 19">
    <name type="scientific">Igneacidithiobacillus copahuensis</name>
    <dbReference type="NCBI Taxonomy" id="2724909"/>
    <lineage>
        <taxon>Bacteria</taxon>
        <taxon>Pseudomonadati</taxon>
        <taxon>Pseudomonadota</taxon>
        <taxon>Acidithiobacillia</taxon>
        <taxon>Acidithiobacillales</taxon>
        <taxon>Acidithiobacillaceae</taxon>
        <taxon>Igneacidithiobacillus</taxon>
    </lineage>
</organism>
<dbReference type="InterPro" id="IPR006656">
    <property type="entry name" value="Mopterin_OxRdtase"/>
</dbReference>
<evidence type="ECO:0000313" key="18">
    <source>
        <dbReference type="EMBL" id="MBU2786651.1"/>
    </source>
</evidence>
<comment type="similarity">
    <text evidence="3">Belongs to the prokaryotic molybdopterin-containing oxidoreductase family. NasA/NapA/NarB subfamily.</text>
</comment>
<dbReference type="PANTHER" id="PTHR43105">
    <property type="entry name" value="RESPIRATORY NITRATE REDUCTASE"/>
    <property type="match status" value="1"/>
</dbReference>
<dbReference type="GO" id="GO:0050140">
    <property type="term" value="F:nitrate reductase (cytochrome) activity"/>
    <property type="evidence" value="ECO:0007669"/>
    <property type="project" value="UniProtKB-EC"/>
</dbReference>
<dbReference type="RefSeq" id="WP_215872451.1">
    <property type="nucleotide sequence ID" value="NZ_JAAXYO010000012.1"/>
</dbReference>
<keyword evidence="13" id="KW-0534">Nitrate assimilation</keyword>
<proteinExistence type="inferred from homology"/>
<evidence type="ECO:0000256" key="8">
    <source>
        <dbReference type="ARBA" id="ARBA00022764"/>
    </source>
</evidence>
<dbReference type="PANTHER" id="PTHR43105:SF9">
    <property type="entry name" value="NADPH-FE(3+) OXIDOREDUCTASE SUBUNIT ALPHA"/>
    <property type="match status" value="1"/>
</dbReference>
<dbReference type="InterPro" id="IPR007419">
    <property type="entry name" value="BFD-like_2Fe2S-bd_dom"/>
</dbReference>
<keyword evidence="9" id="KW-0813">Transport</keyword>
<dbReference type="CDD" id="cd02791">
    <property type="entry name" value="MopB_CT_Nitrate-R-NapA-like"/>
    <property type="match status" value="1"/>
</dbReference>
<feature type="domain" description="4Fe-4S Mo/W bis-MGD-type" evidence="17">
    <location>
        <begin position="6"/>
        <end position="62"/>
    </location>
</feature>
<keyword evidence="10" id="KW-0560">Oxidoreductase</keyword>
<evidence type="ECO:0000256" key="11">
    <source>
        <dbReference type="ARBA" id="ARBA00023004"/>
    </source>
</evidence>
<keyword evidence="11" id="KW-0408">Iron</keyword>
<comment type="cofactor">
    <cofactor evidence="1">
        <name>Mo-bis(molybdopterin guanine dinucleotide)</name>
        <dbReference type="ChEBI" id="CHEBI:60539"/>
    </cofactor>
</comment>
<dbReference type="GO" id="GO:0043546">
    <property type="term" value="F:molybdopterin cofactor binding"/>
    <property type="evidence" value="ECO:0007669"/>
    <property type="project" value="InterPro"/>
</dbReference>
<keyword evidence="9" id="KW-0249">Electron transport</keyword>
<evidence type="ECO:0000256" key="12">
    <source>
        <dbReference type="ARBA" id="ARBA00023014"/>
    </source>
</evidence>
<name>A0AAE3CIG0_9PROT</name>
<dbReference type="InterPro" id="IPR027467">
    <property type="entry name" value="MopterinOxRdtase_cofactor_BS"/>
</dbReference>
<keyword evidence="7" id="KW-0732">Signal</keyword>
<dbReference type="GO" id="GO:0042128">
    <property type="term" value="P:nitrate assimilation"/>
    <property type="evidence" value="ECO:0007669"/>
    <property type="project" value="UniProtKB-KW"/>
</dbReference>
<keyword evidence="19" id="KW-1185">Reference proteome</keyword>
<dbReference type="FunFam" id="3.40.228.10:FF:000002">
    <property type="entry name" value="Formate dehydrogenase subunit alpha"/>
    <property type="match status" value="1"/>
</dbReference>
<dbReference type="EC" id="1.9.6.1" evidence="16"/>
<comment type="catalytic activity">
    <reaction evidence="14">
        <text>2 Fe(II)-[cytochrome] + nitrate + 2 H(+) = 2 Fe(III)-[cytochrome] + nitrite + H2O</text>
        <dbReference type="Rhea" id="RHEA:12909"/>
        <dbReference type="Rhea" id="RHEA-COMP:11777"/>
        <dbReference type="Rhea" id="RHEA-COMP:11778"/>
        <dbReference type="ChEBI" id="CHEBI:15377"/>
        <dbReference type="ChEBI" id="CHEBI:15378"/>
        <dbReference type="ChEBI" id="CHEBI:16301"/>
        <dbReference type="ChEBI" id="CHEBI:17632"/>
        <dbReference type="ChEBI" id="CHEBI:29033"/>
        <dbReference type="ChEBI" id="CHEBI:29034"/>
        <dbReference type="EC" id="1.9.6.1"/>
    </reaction>
</comment>
<dbReference type="InterPro" id="IPR006657">
    <property type="entry name" value="MoPterin_dinucl-bd_dom"/>
</dbReference>
<dbReference type="SUPFAM" id="SSF53706">
    <property type="entry name" value="Formate dehydrogenase/DMSO reductase, domains 1-3"/>
    <property type="match status" value="1"/>
</dbReference>
<evidence type="ECO:0000256" key="14">
    <source>
        <dbReference type="ARBA" id="ARBA00052176"/>
    </source>
</evidence>
<dbReference type="AlphaFoldDB" id="A0AAE3CIG0"/>
<gene>
    <name evidence="18" type="ORF">HFQ13_00205</name>
</gene>
<keyword evidence="5" id="KW-0500">Molybdenum</keyword>
<evidence type="ECO:0000256" key="16">
    <source>
        <dbReference type="ARBA" id="ARBA00067026"/>
    </source>
</evidence>
<dbReference type="GO" id="GO:0016020">
    <property type="term" value="C:membrane"/>
    <property type="evidence" value="ECO:0007669"/>
    <property type="project" value="TreeGrafter"/>
</dbReference>
<dbReference type="PROSITE" id="PS51669">
    <property type="entry name" value="4FE4S_MOW_BIS_MGD"/>
    <property type="match status" value="1"/>
</dbReference>
<evidence type="ECO:0000256" key="9">
    <source>
        <dbReference type="ARBA" id="ARBA00022982"/>
    </source>
</evidence>